<protein>
    <submittedName>
        <fullName evidence="3">Uncharacterized protein</fullName>
    </submittedName>
</protein>
<reference evidence="3" key="3">
    <citation type="submission" date="2018-11" db="EMBL/GenBank/DDBJ databases">
        <authorList>
            <person name="Hwang Y.J."/>
            <person name="Hwang C.Y."/>
        </authorList>
    </citation>
    <scope>NUCLEOTIDE SEQUENCE</scope>
    <source>
        <strain evidence="3">R106</strain>
    </source>
</reference>
<dbReference type="EMBL" id="CP034073">
    <property type="protein sequence ID" value="AZG34195.1"/>
    <property type="molecule type" value="Genomic_DNA"/>
</dbReference>
<keyword evidence="4" id="KW-1185">Reference proteome</keyword>
<name>A0A3N4E2A7_9GAMM</name>
<evidence type="ECO:0000313" key="2">
    <source>
        <dbReference type="EMBL" id="AZG34195.1"/>
    </source>
</evidence>
<evidence type="ECO:0000256" key="1">
    <source>
        <dbReference type="SAM" id="MobiDB-lite"/>
    </source>
</evidence>
<proteinExistence type="predicted"/>
<dbReference type="EMBL" id="RKKB01000003">
    <property type="protein sequence ID" value="RPA32289.1"/>
    <property type="molecule type" value="Genomic_DNA"/>
</dbReference>
<accession>A0A3N4E2A7</accession>
<dbReference type="OrthoDB" id="6272327at2"/>
<reference evidence="2 4" key="1">
    <citation type="submission" date="2018-11" db="EMBL/GenBank/DDBJ databases">
        <title>Shewanella sp. M2.</title>
        <authorList>
            <person name="Hwang Y.J."/>
            <person name="Hwang C.Y."/>
        </authorList>
    </citation>
    <scope>NUCLEOTIDE SEQUENCE [LARGE SCALE GENOMIC DNA]</scope>
    <source>
        <strain evidence="2 4">M2</strain>
    </source>
</reference>
<feature type="region of interest" description="Disordered" evidence="1">
    <location>
        <begin position="85"/>
        <end position="108"/>
    </location>
</feature>
<sequence length="176" mass="20087">MLTRLTYILCSLFAVLMMLLSRPLLASELTKLIIKEPDKRPPLTNDNANSLPSQYATDHQGNVIIIPTEQRSALEYRADDIYLKPSQKKPTNTQTNTRSSITASSGVNSTTIANDPSCRWLNNRIKHLQKKQRQTQNSQFSHYQDEIDIRESEWTCLKCATSGPNNVDRGECQYKR</sequence>
<feature type="compositionally biased region" description="Polar residues" evidence="1">
    <location>
        <begin position="88"/>
        <end position="108"/>
    </location>
</feature>
<reference evidence="5" key="2">
    <citation type="submission" date="2018-11" db="EMBL/GenBank/DDBJ databases">
        <title>Shewanella sp. R106.</title>
        <authorList>
            <person name="Hwang Y.J."/>
            <person name="Hwang C.Y."/>
        </authorList>
    </citation>
    <scope>NUCLEOTIDE SEQUENCE [LARGE SCALE GENOMIC DNA]</scope>
    <source>
        <strain evidence="5">R106</strain>
    </source>
</reference>
<evidence type="ECO:0000313" key="5">
    <source>
        <dbReference type="Proteomes" id="UP000278855"/>
    </source>
</evidence>
<dbReference type="RefSeq" id="WP_124012825.1">
    <property type="nucleotide sequence ID" value="NZ_CP034073.1"/>
</dbReference>
<dbReference type="AlphaFoldDB" id="A0A3N4E2A7"/>
<dbReference type="Proteomes" id="UP000278855">
    <property type="component" value="Unassembled WGS sequence"/>
</dbReference>
<dbReference type="Proteomes" id="UP000273778">
    <property type="component" value="Chromosome"/>
</dbReference>
<evidence type="ECO:0000313" key="3">
    <source>
        <dbReference type="EMBL" id="RPA32289.1"/>
    </source>
</evidence>
<dbReference type="KEGG" id="spsr:EGC80_04165"/>
<evidence type="ECO:0000313" key="4">
    <source>
        <dbReference type="Proteomes" id="UP000273778"/>
    </source>
</evidence>
<organism evidence="3 5">
    <name type="scientific">Shewanella psychromarinicola</name>
    <dbReference type="NCBI Taxonomy" id="2487742"/>
    <lineage>
        <taxon>Bacteria</taxon>
        <taxon>Pseudomonadati</taxon>
        <taxon>Pseudomonadota</taxon>
        <taxon>Gammaproteobacteria</taxon>
        <taxon>Alteromonadales</taxon>
        <taxon>Shewanellaceae</taxon>
        <taxon>Shewanella</taxon>
    </lineage>
</organism>
<gene>
    <name evidence="3" type="ORF">EGC77_10765</name>
    <name evidence="2" type="ORF">EGC80_04165</name>
</gene>